<dbReference type="FunFam" id="2.40.50.220:FF:000001">
    <property type="entry name" value="Ethanolamine utilization microcompartment protein EutN"/>
    <property type="match status" value="1"/>
</dbReference>
<organism evidence="8 9">
    <name type="scientific">Salmonella typhimurium (strain 14028s / SGSC 2262)</name>
    <dbReference type="NCBI Taxonomy" id="588858"/>
    <lineage>
        <taxon>Bacteria</taxon>
        <taxon>Pseudomonadati</taxon>
        <taxon>Pseudomonadota</taxon>
        <taxon>Gammaproteobacteria</taxon>
        <taxon>Enterobacterales</taxon>
        <taxon>Enterobacteriaceae</taxon>
        <taxon>Salmonella</taxon>
    </lineage>
</organism>
<evidence type="ECO:0000313" key="8">
    <source>
        <dbReference type="EMBL" id="ACY89454.1"/>
    </source>
</evidence>
<keyword evidence="9" id="KW-1185">Reference proteome</keyword>
<keyword evidence="4" id="KW-1283">Bacterial microcompartment</keyword>
<evidence type="ECO:0000256" key="4">
    <source>
        <dbReference type="ARBA" id="ARBA00024446"/>
    </source>
</evidence>
<dbReference type="EMBL" id="CP001363">
    <property type="protein sequence ID" value="ACY89454.1"/>
    <property type="molecule type" value="Genomic_DNA"/>
</dbReference>
<name>A0A0F6B4L3_SALT1</name>
<dbReference type="CDD" id="cd01614">
    <property type="entry name" value="EutN_CcmL"/>
    <property type="match status" value="1"/>
</dbReference>
<sequence length="115" mass="12002">MPDGAQIQGLRPNGQSMEADMKLAVVTGQIVCTVRHQGLAHDKLLMVEMIDAQGNPDGQCAVAIDSIGAGTGEWVLLVSGSSARQAHRSELSPVDLCVIGIVDEVVAGGKVVFHK</sequence>
<dbReference type="PANTHER" id="PTHR36539">
    <property type="entry name" value="ETHANOLAMINE UTILIZATION PROTEIN EUTN"/>
    <property type="match status" value="1"/>
</dbReference>
<evidence type="ECO:0000256" key="1">
    <source>
        <dbReference type="ARBA" id="ARBA00005095"/>
    </source>
</evidence>
<proteinExistence type="inferred from homology"/>
<dbReference type="Gene3D" id="2.40.50.220">
    <property type="entry name" value="EutN/Ccml"/>
    <property type="match status" value="1"/>
</dbReference>
<dbReference type="Proteomes" id="UP000002695">
    <property type="component" value="Chromosome"/>
</dbReference>
<dbReference type="InterPro" id="IPR036677">
    <property type="entry name" value="EutN_CcmL_sf"/>
</dbReference>
<evidence type="ECO:0000256" key="2">
    <source>
        <dbReference type="ARBA" id="ARBA00023608"/>
    </source>
</evidence>
<dbReference type="Pfam" id="PF03319">
    <property type="entry name" value="EutN_CcmL"/>
    <property type="match status" value="1"/>
</dbReference>
<evidence type="ECO:0000256" key="6">
    <source>
        <dbReference type="ARBA" id="ARBA00075981"/>
    </source>
</evidence>
<accession>A0A0F6B4L3</accession>
<dbReference type="AlphaFoldDB" id="A0A0F6B4L3"/>
<comment type="similarity">
    <text evidence="2">Belongs to the CcmL/EutN family.</text>
</comment>
<comment type="pathway">
    <text evidence="1">Amine and polyamine degradation; ethanolamine degradation.</text>
</comment>
<evidence type="ECO:0000256" key="7">
    <source>
        <dbReference type="ARBA" id="ARBA00080519"/>
    </source>
</evidence>
<comment type="subcellular location">
    <subcellularLocation>
        <location evidence="3">Bacterial microcompartment</location>
    </subcellularLocation>
</comment>
<gene>
    <name evidence="8" type="primary">eutN</name>
    <name evidence="8" type="ordered locus">STM14_3022</name>
</gene>
<dbReference type="SMR" id="A0A0F6B4L3"/>
<dbReference type="GO" id="GO:0031469">
    <property type="term" value="C:bacterial microcompartment"/>
    <property type="evidence" value="ECO:0007669"/>
    <property type="project" value="UniProtKB-SubCell"/>
</dbReference>
<reference evidence="8 9" key="1">
    <citation type="journal article" date="2010" name="J. Bacteriol.">
        <title>Short-term signatures of evolutionary change in the Salmonella enterica serovar typhimurium 14028 genome.</title>
        <authorList>
            <person name="Jarvik T."/>
            <person name="Smillie C."/>
            <person name="Groisman E.A."/>
            <person name="Ochman H."/>
        </authorList>
    </citation>
    <scope>NUCLEOTIDE SEQUENCE [LARGE SCALE GENOMIC DNA]</scope>
    <source>
        <strain evidence="9">14028s / SGSC 2262</strain>
    </source>
</reference>
<evidence type="ECO:0000256" key="3">
    <source>
        <dbReference type="ARBA" id="ARBA00024322"/>
    </source>
</evidence>
<evidence type="ECO:0000313" key="9">
    <source>
        <dbReference type="Proteomes" id="UP000002695"/>
    </source>
</evidence>
<dbReference type="PROSITE" id="PS51932">
    <property type="entry name" value="BMV"/>
    <property type="match status" value="1"/>
</dbReference>
<evidence type="ECO:0000256" key="5">
    <source>
        <dbReference type="ARBA" id="ARBA00071977"/>
    </source>
</evidence>
<dbReference type="SUPFAM" id="SSF159133">
    <property type="entry name" value="EutN/CcmL-like"/>
    <property type="match status" value="1"/>
</dbReference>
<dbReference type="HOGENOM" id="CLU_148498_0_1_6"/>
<dbReference type="NCBIfam" id="NF011992">
    <property type="entry name" value="PRK15448.1"/>
    <property type="match status" value="1"/>
</dbReference>
<dbReference type="InterPro" id="IPR004992">
    <property type="entry name" value="EutN_CcmL"/>
</dbReference>
<protein>
    <recommendedName>
        <fullName evidence="5">Bacterial microcompartment shell vertex protein EutN</fullName>
    </recommendedName>
    <alternativeName>
        <fullName evidence="6">Ethanolamine catabolic microcompartment shell protein EutN</fullName>
    </alternativeName>
    <alternativeName>
        <fullName evidence="7">Ethanolamine utilization protein EutN</fullName>
    </alternativeName>
</protein>
<dbReference type="PATRIC" id="fig|588858.6.peg.2808"/>
<dbReference type="KEGG" id="seo:STM14_3022"/>
<dbReference type="PANTHER" id="PTHR36539:SF1">
    <property type="entry name" value="BACTERIAL MICROCOMPARTMENT SHELL VERTEX PROTEIN EUTN"/>
    <property type="match status" value="1"/>
</dbReference>